<dbReference type="GeneID" id="106464547"/>
<dbReference type="SMART" id="SM00239">
    <property type="entry name" value="C2"/>
    <property type="match status" value="2"/>
</dbReference>
<dbReference type="CDD" id="cd08403">
    <property type="entry name" value="C2B_Synaptotagmin-3-5-6-9-10"/>
    <property type="match status" value="1"/>
</dbReference>
<keyword evidence="4" id="KW-1185">Reference proteome</keyword>
<accession>A0ABM1BE45</accession>
<keyword evidence="2" id="KW-1133">Transmembrane helix</keyword>
<evidence type="ECO:0000259" key="3">
    <source>
        <dbReference type="PROSITE" id="PS50004"/>
    </source>
</evidence>
<dbReference type="InterPro" id="IPR035892">
    <property type="entry name" value="C2_domain_sf"/>
</dbReference>
<keyword evidence="2" id="KW-0812">Transmembrane</keyword>
<organism evidence="4 5">
    <name type="scientific">Limulus polyphemus</name>
    <name type="common">Atlantic horseshoe crab</name>
    <dbReference type="NCBI Taxonomy" id="6850"/>
    <lineage>
        <taxon>Eukaryota</taxon>
        <taxon>Metazoa</taxon>
        <taxon>Ecdysozoa</taxon>
        <taxon>Arthropoda</taxon>
        <taxon>Chelicerata</taxon>
        <taxon>Merostomata</taxon>
        <taxon>Xiphosura</taxon>
        <taxon>Limulidae</taxon>
        <taxon>Limulus</taxon>
    </lineage>
</organism>
<keyword evidence="2" id="KW-0472">Membrane</keyword>
<evidence type="ECO:0000256" key="1">
    <source>
        <dbReference type="ARBA" id="ARBA00022737"/>
    </source>
</evidence>
<feature type="domain" description="C2" evidence="3">
    <location>
        <begin position="187"/>
        <end position="305"/>
    </location>
</feature>
<evidence type="ECO:0000313" key="5">
    <source>
        <dbReference type="RefSeq" id="XP_013780146.1"/>
    </source>
</evidence>
<dbReference type="PANTHER" id="PTHR10024:SF374">
    <property type="entry name" value="C2 DOMAIN-CONTAINING PROTEIN"/>
    <property type="match status" value="1"/>
</dbReference>
<dbReference type="InterPro" id="IPR001565">
    <property type="entry name" value="Synaptotagmin"/>
</dbReference>
<evidence type="ECO:0000313" key="4">
    <source>
        <dbReference type="Proteomes" id="UP000694941"/>
    </source>
</evidence>
<dbReference type="PRINTS" id="PR00399">
    <property type="entry name" value="SYNAPTOTAGMN"/>
</dbReference>
<dbReference type="InterPro" id="IPR000008">
    <property type="entry name" value="C2_dom"/>
</dbReference>
<reference evidence="5" key="1">
    <citation type="submission" date="2025-08" db="UniProtKB">
        <authorList>
            <consortium name="RefSeq"/>
        </authorList>
    </citation>
    <scope>IDENTIFICATION</scope>
    <source>
        <tissue evidence="5">Muscle</tissue>
    </source>
</reference>
<dbReference type="PANTHER" id="PTHR10024">
    <property type="entry name" value="SYNAPTOTAGMIN"/>
    <property type="match status" value="1"/>
</dbReference>
<dbReference type="PROSITE" id="PS50004">
    <property type="entry name" value="C2"/>
    <property type="match status" value="2"/>
</dbReference>
<dbReference type="Pfam" id="PF00168">
    <property type="entry name" value="C2"/>
    <property type="match status" value="2"/>
</dbReference>
<feature type="domain" description="C2" evidence="3">
    <location>
        <begin position="316"/>
        <end position="449"/>
    </location>
</feature>
<feature type="transmembrane region" description="Helical" evidence="2">
    <location>
        <begin position="28"/>
        <end position="52"/>
    </location>
</feature>
<dbReference type="RefSeq" id="XP_013780146.1">
    <property type="nucleotide sequence ID" value="XM_013924692.2"/>
</dbReference>
<dbReference type="PRINTS" id="PR00360">
    <property type="entry name" value="C2DOMAIN"/>
</dbReference>
<protein>
    <submittedName>
        <fullName evidence="5">Synaptotagmin-10-like</fullName>
    </submittedName>
</protein>
<evidence type="ECO:0000256" key="2">
    <source>
        <dbReference type="SAM" id="Phobius"/>
    </source>
</evidence>
<dbReference type="Proteomes" id="UP000694941">
    <property type="component" value="Unplaced"/>
</dbReference>
<dbReference type="SUPFAM" id="SSF49562">
    <property type="entry name" value="C2 domain (Calcium/lipid-binding domain, CaLB)"/>
    <property type="match status" value="2"/>
</dbReference>
<keyword evidence="1" id="KW-0677">Repeat</keyword>
<sequence length="470" mass="52698">MGVLGRNETWNSLASALRTSQPTPETGYIALSQLIGAIIVLAGVILGVMTYFSYRWLISRLQPIICSEDGNSALLPPLNSPGAPSLKISHSLPDIKEELQKDAFWPDTKKEAPPRQTTLPTVPARHQTFQRQLSYRLELNNVPFEICHKPIREKASVGEIKPELYKKELVKEASIDTPEEEKNMHIPCGKLHFILKYDSDVEGLIVRVLRAQDLPPKDFFGTADPYLKISLLPERKKIFQTRVHRKNLNPVFNETFVFGGTQNQLRNRTLQFSLYDFSRHDLIGQVQVTGFGEICDIAHEVEYTMDIMCAPQEKRDLGELMLSLCYLPTAGRLTVTVLKARTLKATAIAGSSDPYVKVSLMCQGKRIKKKKTSVKKETLNPVYNEALVFDVPAENIEDVSLIVKVLNYDRVGTNEMMGCCAIGNGCIGLGRDHWMELLDSPRKPIAQWHPLAENIPSCLEPSLVKCISTG</sequence>
<dbReference type="Gene3D" id="2.60.40.150">
    <property type="entry name" value="C2 domain"/>
    <property type="match status" value="2"/>
</dbReference>
<gene>
    <name evidence="5" type="primary">LOC106464547</name>
</gene>
<proteinExistence type="predicted"/>
<name>A0ABM1BE45_LIMPO</name>